<dbReference type="STRING" id="1890683.A0A427YSM0"/>
<keyword evidence="3" id="KW-1185">Reference proteome</keyword>
<name>A0A427YSM0_9TREE</name>
<feature type="compositionally biased region" description="Basic residues" evidence="1">
    <location>
        <begin position="1"/>
        <end position="13"/>
    </location>
</feature>
<dbReference type="Proteomes" id="UP000279259">
    <property type="component" value="Unassembled WGS sequence"/>
</dbReference>
<dbReference type="AlphaFoldDB" id="A0A427YSM0"/>
<evidence type="ECO:0000256" key="1">
    <source>
        <dbReference type="SAM" id="MobiDB-lite"/>
    </source>
</evidence>
<feature type="region of interest" description="Disordered" evidence="1">
    <location>
        <begin position="1"/>
        <end position="25"/>
    </location>
</feature>
<protein>
    <submittedName>
        <fullName evidence="2">Uncharacterized protein</fullName>
    </submittedName>
</protein>
<dbReference type="OrthoDB" id="445983at2759"/>
<feature type="compositionally biased region" description="Basic and acidic residues" evidence="1">
    <location>
        <begin position="179"/>
        <end position="196"/>
    </location>
</feature>
<dbReference type="InterPro" id="IPR038567">
    <property type="entry name" value="T_Elf1_sf"/>
</dbReference>
<feature type="compositionally biased region" description="Acidic residues" evidence="1">
    <location>
        <begin position="136"/>
        <end position="161"/>
    </location>
</feature>
<organism evidence="2 3">
    <name type="scientific">Saitozyma podzolica</name>
    <dbReference type="NCBI Taxonomy" id="1890683"/>
    <lineage>
        <taxon>Eukaryota</taxon>
        <taxon>Fungi</taxon>
        <taxon>Dikarya</taxon>
        <taxon>Basidiomycota</taxon>
        <taxon>Agaricomycotina</taxon>
        <taxon>Tremellomycetes</taxon>
        <taxon>Tremellales</taxon>
        <taxon>Trimorphomycetaceae</taxon>
        <taxon>Saitozyma</taxon>
    </lineage>
</organism>
<evidence type="ECO:0000313" key="2">
    <source>
        <dbReference type="EMBL" id="RSH93985.1"/>
    </source>
</evidence>
<dbReference type="EMBL" id="RSCD01000003">
    <property type="protein sequence ID" value="RSH93985.1"/>
    <property type="molecule type" value="Genomic_DNA"/>
</dbReference>
<feature type="region of interest" description="Disordered" evidence="1">
    <location>
        <begin position="107"/>
        <end position="198"/>
    </location>
</feature>
<sequence length="235" mass="25714">MGKRKSSAKAAPKKKAEPLCMSPTPRTPTQLYDIQMLVLPPREGRVGQAGQAGHVWNTALQSVRTTLLIAHQHETEVEADNALDLSAAVDVYCDWVDACEEIRLKQPPKQRAPKAPNPLEHGFGGGANLNLHSNDVDDDVEGEADEDADADANADADEDDERESRRPGFSATIQSQLDSPHHLDAKGQGRGEDRDASFSTYRILNDPISRLGQLDALLHTVQNPWVFSRHPQSSS</sequence>
<reference evidence="2 3" key="1">
    <citation type="submission" date="2018-11" db="EMBL/GenBank/DDBJ databases">
        <title>Genome sequence of Saitozyma podzolica DSM 27192.</title>
        <authorList>
            <person name="Aliyu H."/>
            <person name="Gorte O."/>
            <person name="Ochsenreither K."/>
        </authorList>
    </citation>
    <scope>NUCLEOTIDE SEQUENCE [LARGE SCALE GENOMIC DNA]</scope>
    <source>
        <strain evidence="2 3">DSM 27192</strain>
    </source>
</reference>
<gene>
    <name evidence="2" type="ORF">EHS25_006638</name>
</gene>
<evidence type="ECO:0000313" key="3">
    <source>
        <dbReference type="Proteomes" id="UP000279259"/>
    </source>
</evidence>
<dbReference type="Gene3D" id="2.20.25.190">
    <property type="match status" value="1"/>
</dbReference>
<proteinExistence type="predicted"/>
<accession>A0A427YSM0</accession>
<comment type="caution">
    <text evidence="2">The sequence shown here is derived from an EMBL/GenBank/DDBJ whole genome shotgun (WGS) entry which is preliminary data.</text>
</comment>